<dbReference type="GO" id="GO:0055085">
    <property type="term" value="P:transmembrane transport"/>
    <property type="evidence" value="ECO:0007669"/>
    <property type="project" value="InterPro"/>
</dbReference>
<feature type="transmembrane region" description="Helical" evidence="9">
    <location>
        <begin position="198"/>
        <end position="218"/>
    </location>
</feature>
<evidence type="ECO:0000256" key="5">
    <source>
        <dbReference type="ARBA" id="ARBA00022692"/>
    </source>
</evidence>
<dbReference type="Pfam" id="PF03547">
    <property type="entry name" value="Mem_trans"/>
    <property type="match status" value="1"/>
</dbReference>
<comment type="similarity">
    <text evidence="2">Belongs to the auxin efflux carrier (TC 2.A.69) family.</text>
</comment>
<accession>A0A2M9CZU4</accession>
<evidence type="ECO:0000256" key="1">
    <source>
        <dbReference type="ARBA" id="ARBA00004651"/>
    </source>
</evidence>
<feature type="transmembrane region" description="Helical" evidence="9">
    <location>
        <begin position="34"/>
        <end position="53"/>
    </location>
</feature>
<keyword evidence="4" id="KW-1003">Cell membrane</keyword>
<evidence type="ECO:0000256" key="3">
    <source>
        <dbReference type="ARBA" id="ARBA00022448"/>
    </source>
</evidence>
<evidence type="ECO:0000256" key="6">
    <source>
        <dbReference type="ARBA" id="ARBA00022989"/>
    </source>
</evidence>
<evidence type="ECO:0000256" key="4">
    <source>
        <dbReference type="ARBA" id="ARBA00022475"/>
    </source>
</evidence>
<evidence type="ECO:0000256" key="7">
    <source>
        <dbReference type="ARBA" id="ARBA00023136"/>
    </source>
</evidence>
<keyword evidence="5 9" id="KW-0812">Transmembrane</keyword>
<organism evidence="10 11">
    <name type="scientific">Sediminihabitans luteus</name>
    <dbReference type="NCBI Taxonomy" id="1138585"/>
    <lineage>
        <taxon>Bacteria</taxon>
        <taxon>Bacillati</taxon>
        <taxon>Actinomycetota</taxon>
        <taxon>Actinomycetes</taxon>
        <taxon>Micrococcales</taxon>
        <taxon>Cellulomonadaceae</taxon>
        <taxon>Sediminihabitans</taxon>
    </lineage>
</organism>
<evidence type="ECO:0000256" key="2">
    <source>
        <dbReference type="ARBA" id="ARBA00010145"/>
    </source>
</evidence>
<protein>
    <recommendedName>
        <fullName evidence="12">AEC family transporter</fullName>
    </recommendedName>
</protein>
<feature type="region of interest" description="Disordered" evidence="8">
    <location>
        <begin position="222"/>
        <end position="268"/>
    </location>
</feature>
<keyword evidence="3" id="KW-0813">Transport</keyword>
<feature type="transmembrane region" description="Helical" evidence="9">
    <location>
        <begin position="112"/>
        <end position="142"/>
    </location>
</feature>
<gene>
    <name evidence="10" type="ORF">CLV28_0636</name>
</gene>
<dbReference type="PANTHER" id="PTHR36838">
    <property type="entry name" value="AUXIN EFFLUX CARRIER FAMILY PROTEIN"/>
    <property type="match status" value="1"/>
</dbReference>
<dbReference type="GO" id="GO:0005886">
    <property type="term" value="C:plasma membrane"/>
    <property type="evidence" value="ECO:0007669"/>
    <property type="project" value="UniProtKB-SubCell"/>
</dbReference>
<name>A0A2M9CZU4_9CELL</name>
<proteinExistence type="inferred from homology"/>
<feature type="compositionally biased region" description="Low complexity" evidence="8">
    <location>
        <begin position="222"/>
        <end position="249"/>
    </location>
</feature>
<comment type="subcellular location">
    <subcellularLocation>
        <location evidence="1">Cell membrane</location>
        <topology evidence="1">Multi-pass membrane protein</topology>
    </subcellularLocation>
</comment>
<dbReference type="Gene3D" id="1.20.1530.20">
    <property type="match status" value="1"/>
</dbReference>
<evidence type="ECO:0000256" key="9">
    <source>
        <dbReference type="SAM" id="Phobius"/>
    </source>
</evidence>
<evidence type="ECO:0000256" key="8">
    <source>
        <dbReference type="SAM" id="MobiDB-lite"/>
    </source>
</evidence>
<keyword evidence="7 9" id="KW-0472">Membrane</keyword>
<reference evidence="10 11" key="1">
    <citation type="submission" date="2017-11" db="EMBL/GenBank/DDBJ databases">
        <title>Genomic Encyclopedia of Archaeal and Bacterial Type Strains, Phase II (KMG-II): From Individual Species to Whole Genera.</title>
        <authorList>
            <person name="Goeker M."/>
        </authorList>
    </citation>
    <scope>NUCLEOTIDE SEQUENCE [LARGE SCALE GENOMIC DNA]</scope>
    <source>
        <strain evidence="10 11">DSM 25478</strain>
    </source>
</reference>
<evidence type="ECO:0008006" key="12">
    <source>
        <dbReference type="Google" id="ProtNLM"/>
    </source>
</evidence>
<sequence length="355" mass="35355">MTAVLGALATIAVVVAAGWLVQVRRWLPDGAAELLATVAFTIASPCLLLATVAEADLGTLLSRSAAATWVTTLVLAAALALTARAMRLPAGRATVMTLSGSYVNAGNLGIPIAVYLFGSAIVVVPTMLVQLLVLAPLAFVILDRAPDALHRVTSAGAAGPRRSVLATAFTNPITVGTLVGLALAALPGSVPDVVLDPFHLVGAAAPPLALLTFGMALAPRRPAAPSAPTAAPTSADDGTTDDGTAGPPSAVVAPGVTSSDVGRRHGPWRTTRGPILVATAARAVVGPALALGVATLAGLDPVARSAVVTMAALPTAQNVVVYATRYRCAVDVASRACLVTTALAAPVLIVVAAVA</sequence>
<dbReference type="InterPro" id="IPR038770">
    <property type="entry name" value="Na+/solute_symporter_sf"/>
</dbReference>
<feature type="transmembrane region" description="Helical" evidence="9">
    <location>
        <begin position="65"/>
        <end position="86"/>
    </location>
</feature>
<evidence type="ECO:0000313" key="10">
    <source>
        <dbReference type="EMBL" id="PJJ77417.1"/>
    </source>
</evidence>
<keyword evidence="11" id="KW-1185">Reference proteome</keyword>
<dbReference type="AlphaFoldDB" id="A0A2M9CZU4"/>
<comment type="caution">
    <text evidence="10">The sequence shown here is derived from an EMBL/GenBank/DDBJ whole genome shotgun (WGS) entry which is preliminary data.</text>
</comment>
<keyword evidence="6 9" id="KW-1133">Transmembrane helix</keyword>
<feature type="transmembrane region" description="Helical" evidence="9">
    <location>
        <begin position="163"/>
        <end position="186"/>
    </location>
</feature>
<dbReference type="InterPro" id="IPR004776">
    <property type="entry name" value="Mem_transp_PIN-like"/>
</dbReference>
<evidence type="ECO:0000313" key="11">
    <source>
        <dbReference type="Proteomes" id="UP000231693"/>
    </source>
</evidence>
<dbReference type="RefSeq" id="WP_157802463.1">
    <property type="nucleotide sequence ID" value="NZ_BOOX01000003.1"/>
</dbReference>
<dbReference type="PANTHER" id="PTHR36838:SF1">
    <property type="entry name" value="SLR1864 PROTEIN"/>
    <property type="match status" value="1"/>
</dbReference>
<feature type="transmembrane region" description="Helical" evidence="9">
    <location>
        <begin position="336"/>
        <end position="354"/>
    </location>
</feature>
<dbReference type="Proteomes" id="UP000231693">
    <property type="component" value="Unassembled WGS sequence"/>
</dbReference>
<dbReference type="OrthoDB" id="5405318at2"/>
<dbReference type="EMBL" id="PGFE01000001">
    <property type="protein sequence ID" value="PJJ77417.1"/>
    <property type="molecule type" value="Genomic_DNA"/>
</dbReference>